<dbReference type="SUPFAM" id="SSF52540">
    <property type="entry name" value="P-loop containing nucleoside triphosphate hydrolases"/>
    <property type="match status" value="2"/>
</dbReference>
<sequence>MKRYSSLRGKPFIEVLTGNLQGAQAYDRIAGYFSSSILDIAGEALESMAGKVRLVCNSQLDVEDVKTAKLAAEAMRQEWNSFQPENLPDCSKRFQRLYEFLATGKLEVRVLPSESFGLEHGKAGVFTRADGSRSSFLGSANATYMGWKGNYELVWEDDADATVAWVQEEFDRLWNHPEAIALSDYVVSDIKRLKDRHVIGSVDEWRNKAANPASATVEAPIYRQNFGLWEHQKYFVDRAFRDHKTSYGARYVLADQVGLGKTVQLAVTAELMALYGDRPILIVVPKTLMEQWQGELKDLMGLPSAIWRNKQWVDENGVEYPLPVSKCPRRMGIISQGIISNGSQACQKLKESLLQQYYECVIVDEAHRARRRNLSEQKLNQKPEMNNLYRFLLQISLRTHSMLLATATPVQMYKVEAYDLLNILSQGSDSVLGRNGSKWLGPAESVLQGLDLITGESKLKEENEIWQWVRNPFPPSEEDVHYFGRLRKRTGMTDGDFVCAKLLSDFEPSDRKRAKDICLKKNFFGMHNPYIRHIIRRERSYLENTVNPETGQTYLPKISVKLVGESAREALVLEGYLGNAYACAEIFCQLIQERSPSAGLFKTLLLKRVGSSMIAGLNTGRKILTEWQNTDKLVQMYLASDDENADDNGELEDIGGEFEDNVRGSTSSQQARNNSDGTDSLKNLTQREKEVLEKFVGLLEVALTNEHLDPKYDKVYKILNEGMTLESGVCTKPWKQLGCIIFSQYYDTVEWVARCLSKAMAEPIGVYAGGSKSGIFRQGIWHRQEKTEIKQMVRDRKLKILVGTDAASEGLNLQTLGTLINLDLPWNPTRLEQRKGRIQRIGQMYDTVYVCNLRYKDSVEDRVHQLLSNRMESIYKMFGQLPDVLEDVWVDVAIGNIEEAKKRIDSLPEKHPFEMKYHEQVEHIDWESCAEILRQQDVYQCLVKKW</sequence>
<dbReference type="Proteomes" id="UP000433181">
    <property type="component" value="Unassembled WGS sequence"/>
</dbReference>
<dbReference type="GO" id="GO:0004386">
    <property type="term" value="F:helicase activity"/>
    <property type="evidence" value="ECO:0007669"/>
    <property type="project" value="UniProtKB-KW"/>
</dbReference>
<feature type="compositionally biased region" description="Acidic residues" evidence="2">
    <location>
        <begin position="644"/>
        <end position="659"/>
    </location>
</feature>
<dbReference type="InterPro" id="IPR014001">
    <property type="entry name" value="Helicase_ATP-bd"/>
</dbReference>
<feature type="domain" description="Helicase ATP-binding" evidence="3">
    <location>
        <begin position="242"/>
        <end position="427"/>
    </location>
</feature>
<evidence type="ECO:0000259" key="3">
    <source>
        <dbReference type="PROSITE" id="PS51192"/>
    </source>
</evidence>
<keyword evidence="1" id="KW-0378">Hydrolase</keyword>
<dbReference type="AlphaFoldDB" id="A0A6I2UJ39"/>
<organism evidence="5 6">
    <name type="scientific">Anaerovibrio slackiae</name>
    <dbReference type="NCBI Taxonomy" id="2652309"/>
    <lineage>
        <taxon>Bacteria</taxon>
        <taxon>Bacillati</taxon>
        <taxon>Bacillota</taxon>
        <taxon>Negativicutes</taxon>
        <taxon>Selenomonadales</taxon>
        <taxon>Selenomonadaceae</taxon>
        <taxon>Anaerovibrio</taxon>
    </lineage>
</organism>
<evidence type="ECO:0000256" key="2">
    <source>
        <dbReference type="SAM" id="MobiDB-lite"/>
    </source>
</evidence>
<dbReference type="InterPro" id="IPR000330">
    <property type="entry name" value="SNF2_N"/>
</dbReference>
<dbReference type="PROSITE" id="PS51194">
    <property type="entry name" value="HELICASE_CTER"/>
    <property type="match status" value="1"/>
</dbReference>
<keyword evidence="5" id="KW-0067">ATP-binding</keyword>
<protein>
    <submittedName>
        <fullName evidence="5">Helicase SNF2</fullName>
    </submittedName>
</protein>
<feature type="domain" description="Helicase C-terminal" evidence="4">
    <location>
        <begin position="711"/>
        <end position="882"/>
    </location>
</feature>
<dbReference type="RefSeq" id="WP_154407770.1">
    <property type="nucleotide sequence ID" value="NZ_VUNR01000027.1"/>
</dbReference>
<dbReference type="InterPro" id="IPR038718">
    <property type="entry name" value="SNF2-like_sf"/>
</dbReference>
<gene>
    <name evidence="5" type="ORF">FYJ84_11480</name>
</gene>
<dbReference type="NCBIfam" id="NF042964">
    <property type="entry name" value="phospholipD_antiphage"/>
    <property type="match status" value="1"/>
</dbReference>
<dbReference type="Pfam" id="PF00271">
    <property type="entry name" value="Helicase_C"/>
    <property type="match status" value="1"/>
</dbReference>
<evidence type="ECO:0000313" key="6">
    <source>
        <dbReference type="Proteomes" id="UP000433181"/>
    </source>
</evidence>
<dbReference type="Pfam" id="PF00176">
    <property type="entry name" value="SNF2-rel_dom"/>
    <property type="match status" value="1"/>
</dbReference>
<dbReference type="Pfam" id="PF13091">
    <property type="entry name" value="PLDc_2"/>
    <property type="match status" value="1"/>
</dbReference>
<keyword evidence="6" id="KW-1185">Reference proteome</keyword>
<dbReference type="PROSITE" id="PS51192">
    <property type="entry name" value="HELICASE_ATP_BIND_1"/>
    <property type="match status" value="1"/>
</dbReference>
<dbReference type="InterPro" id="IPR001650">
    <property type="entry name" value="Helicase_C-like"/>
</dbReference>
<dbReference type="InterPro" id="IPR027417">
    <property type="entry name" value="P-loop_NTPase"/>
</dbReference>
<dbReference type="SUPFAM" id="SSF56024">
    <property type="entry name" value="Phospholipase D/nuclease"/>
    <property type="match status" value="1"/>
</dbReference>
<dbReference type="CDD" id="cd09179">
    <property type="entry name" value="PLDc_N_DEXD_a"/>
    <property type="match status" value="1"/>
</dbReference>
<keyword evidence="5" id="KW-0547">Nucleotide-binding</keyword>
<feature type="compositionally biased region" description="Polar residues" evidence="2">
    <location>
        <begin position="663"/>
        <end position="681"/>
    </location>
</feature>
<dbReference type="InterPro" id="IPR049730">
    <property type="entry name" value="SNF2/RAD54-like_C"/>
</dbReference>
<dbReference type="Gene3D" id="3.40.50.10810">
    <property type="entry name" value="Tandem AAA-ATPase domain"/>
    <property type="match status" value="1"/>
</dbReference>
<dbReference type="GO" id="GO:0016787">
    <property type="term" value="F:hydrolase activity"/>
    <property type="evidence" value="ECO:0007669"/>
    <property type="project" value="UniProtKB-KW"/>
</dbReference>
<dbReference type="InterPro" id="IPR049952">
    <property type="entry name" value="PhospholipD-like_anti-phage"/>
</dbReference>
<dbReference type="EMBL" id="VUNR01000027">
    <property type="protein sequence ID" value="MSU09600.1"/>
    <property type="molecule type" value="Genomic_DNA"/>
</dbReference>
<accession>A0A6I2UJ39</accession>
<dbReference type="Gene3D" id="3.30.870.10">
    <property type="entry name" value="Endonuclease Chain A"/>
    <property type="match status" value="1"/>
</dbReference>
<dbReference type="PANTHER" id="PTHR45766">
    <property type="entry name" value="DNA ANNEALING HELICASE AND ENDONUCLEASE ZRANB3 FAMILY MEMBER"/>
    <property type="match status" value="1"/>
</dbReference>
<comment type="caution">
    <text evidence="5">The sequence shown here is derived from an EMBL/GenBank/DDBJ whole genome shotgun (WGS) entry which is preliminary data.</text>
</comment>
<evidence type="ECO:0000256" key="1">
    <source>
        <dbReference type="ARBA" id="ARBA00022801"/>
    </source>
</evidence>
<reference evidence="5 6" key="1">
    <citation type="submission" date="2019-08" db="EMBL/GenBank/DDBJ databases">
        <title>In-depth cultivation of the pig gut microbiome towards novel bacterial diversity and tailored functional studies.</title>
        <authorList>
            <person name="Wylensek D."/>
            <person name="Hitch T.C.A."/>
            <person name="Clavel T."/>
        </authorList>
    </citation>
    <scope>NUCLEOTIDE SEQUENCE [LARGE SCALE GENOMIC DNA]</scope>
    <source>
        <strain evidence="5 6">WCA-693-APC-5D-A</strain>
    </source>
</reference>
<dbReference type="SMART" id="SM00487">
    <property type="entry name" value="DEXDc"/>
    <property type="match status" value="1"/>
</dbReference>
<keyword evidence="5" id="KW-0347">Helicase</keyword>
<feature type="region of interest" description="Disordered" evidence="2">
    <location>
        <begin position="644"/>
        <end position="681"/>
    </location>
</feature>
<dbReference type="SMART" id="SM00490">
    <property type="entry name" value="HELICc"/>
    <property type="match status" value="1"/>
</dbReference>
<dbReference type="InterPro" id="IPR025202">
    <property type="entry name" value="PLD-like_dom"/>
</dbReference>
<dbReference type="GO" id="GO:0005524">
    <property type="term" value="F:ATP binding"/>
    <property type="evidence" value="ECO:0007669"/>
    <property type="project" value="InterPro"/>
</dbReference>
<dbReference type="PANTHER" id="PTHR45766:SF6">
    <property type="entry name" value="SWI_SNF-RELATED MATRIX-ASSOCIATED ACTIN-DEPENDENT REGULATOR OF CHROMATIN SUBFAMILY A-LIKE PROTEIN 1"/>
    <property type="match status" value="1"/>
</dbReference>
<dbReference type="GeneID" id="96779551"/>
<dbReference type="CDD" id="cd18793">
    <property type="entry name" value="SF2_C_SNF"/>
    <property type="match status" value="1"/>
</dbReference>
<proteinExistence type="predicted"/>
<dbReference type="Gene3D" id="3.40.50.300">
    <property type="entry name" value="P-loop containing nucleotide triphosphate hydrolases"/>
    <property type="match status" value="1"/>
</dbReference>
<evidence type="ECO:0000259" key="4">
    <source>
        <dbReference type="PROSITE" id="PS51194"/>
    </source>
</evidence>
<evidence type="ECO:0000313" key="5">
    <source>
        <dbReference type="EMBL" id="MSU09600.1"/>
    </source>
</evidence>
<name>A0A6I2UJ39_9FIRM</name>